<dbReference type="PANTHER" id="PTHR37529">
    <property type="entry name" value="TRANSPOSASE INSG FOR INSERTION SEQUENCE ELEMENT IS4-RELATED"/>
    <property type="match status" value="1"/>
</dbReference>
<organism evidence="2 3">
    <name type="scientific">Fischerella muscicola CCMEE 5323</name>
    <dbReference type="NCBI Taxonomy" id="2019572"/>
    <lineage>
        <taxon>Bacteria</taxon>
        <taxon>Bacillati</taxon>
        <taxon>Cyanobacteriota</taxon>
        <taxon>Cyanophyceae</taxon>
        <taxon>Nostocales</taxon>
        <taxon>Hapalosiphonaceae</taxon>
        <taxon>Fischerella</taxon>
    </lineage>
</organism>
<proteinExistence type="predicted"/>
<evidence type="ECO:0000259" key="1">
    <source>
        <dbReference type="Pfam" id="PF13006"/>
    </source>
</evidence>
<evidence type="ECO:0000313" key="2">
    <source>
        <dbReference type="EMBL" id="PLZ91554.1"/>
    </source>
</evidence>
<dbReference type="InterPro" id="IPR024473">
    <property type="entry name" value="Transposases_IS4_N"/>
</dbReference>
<name>A0A2N6K576_FISMU</name>
<comment type="caution">
    <text evidence="2">The sequence shown here is derived from an EMBL/GenBank/DDBJ whole genome shotgun (WGS) entry which is preliminary data.</text>
</comment>
<feature type="non-terminal residue" evidence="2">
    <location>
        <position position="175"/>
    </location>
</feature>
<dbReference type="Pfam" id="PF13006">
    <property type="entry name" value="Nterm_IS4"/>
    <property type="match status" value="1"/>
</dbReference>
<feature type="domain" description="Transposase IS4 N-terminal" evidence="1">
    <location>
        <begin position="12"/>
        <end position="108"/>
    </location>
</feature>
<dbReference type="PANTHER" id="PTHR37529:SF1">
    <property type="entry name" value="TRANSPOSASE INSG FOR INSERTION SEQUENCE ELEMENT IS4-RELATED"/>
    <property type="match status" value="1"/>
</dbReference>
<gene>
    <name evidence="2" type="ORF">CEN44_08315</name>
</gene>
<dbReference type="RefSeq" id="WP_180977204.1">
    <property type="nucleotide sequence ID" value="NZ_CAWNVR010000252.1"/>
</dbReference>
<dbReference type="EMBL" id="NRQW01000167">
    <property type="protein sequence ID" value="PLZ91554.1"/>
    <property type="molecule type" value="Genomic_DNA"/>
</dbReference>
<accession>A0A2N6K576</accession>
<evidence type="ECO:0000313" key="3">
    <source>
        <dbReference type="Proteomes" id="UP000235036"/>
    </source>
</evidence>
<dbReference type="AlphaFoldDB" id="A0A2N6K576"/>
<sequence>MVSLLIESAEVLKAIETAIPAEAIEQVLGQTDSRETRKRKLPSHLVVCMVIGMSIWSSDSMRTVLKNLVKGLRTQWLKLGQYWRVPSPSSITEARQRLGCRAMSQLFKLLASPLATAETPGAFLFGLRVMAADGTVLDVPDTPANAKVFGYPASPKGTRPAFPKIRLVLLVEAGT</sequence>
<keyword evidence="3" id="KW-1185">Reference proteome</keyword>
<dbReference type="Proteomes" id="UP000235036">
    <property type="component" value="Unassembled WGS sequence"/>
</dbReference>
<reference evidence="2 3" key="1">
    <citation type="submission" date="2017-08" db="EMBL/GenBank/DDBJ databases">
        <title>Genomes of Fischerella (Mastigocladus) sp. strains.</title>
        <authorList>
            <person name="Miller S.R."/>
        </authorList>
    </citation>
    <scope>NUCLEOTIDE SEQUENCE [LARGE SCALE GENOMIC DNA]</scope>
    <source>
        <strain evidence="2 3">CCMEE 5323</strain>
    </source>
</reference>
<protein>
    <submittedName>
        <fullName evidence="2">IS4 family transposase</fullName>
    </submittedName>
</protein>